<sequence length="647" mass="71060">MESYYTNSSHERDPAPVLYLEEYLPSSNHVNTPVLDASNNNMMYVDSGSFPGVLAGNSQQQLDISSVGNFDSADHQQAILSGIPGPSSGEQNFAGWRDGRNEMIIVQQDSARNLQGQGLSLSLATHIPSGGLLPSPHYRDPNPGFAASSKSFSQNDDKQSRNVDFVSDGIFHTSAQQEFGRVNLSTDGTLSMPRTIPHSRYLKAVQQLLDEVVNVRKALKQPNNKEETSKGACESRSKGSKEGDKEPKDEEPQDSQKSSKSELSHAEREELQNKLTKLMSMVDEVDRRYKQYFYQMQIVVSSFDSIAGTGAAKPYTALALQTISRHFLCLGDAIAGQIQAARKSLGEEDASGNGKGVRITRLRYVDQQIRQQRALQQLGMIQQHAWRPQRGLPESSVTILRAWLFEHFLHPYPKDSDKIMLARQTGLSRSQVSNWFINARVRLWKPMVEEIYKEEIGDVEIDSNSLSENSAKGGREGSKMKTSCDRTGDFQHTSAASDSYGPGQFMDSSYNQLHIAEIGDNAGGTVYFGRGNHGDVDGCNLFQEGMVQSNGSNGRFMTTYNMSELARFGESGGVSLTLGLQHFEDGSTLQIPRIAGSNDYVTMKGGEGMYNPVASSLGAQAADFEAVGMGNQQGRFGSGHLLHDFVA</sequence>
<accession>A0ACB9P1T0</accession>
<protein>
    <submittedName>
        <fullName evidence="1">Uncharacterized protein</fullName>
    </submittedName>
</protein>
<comment type="caution">
    <text evidence="1">The sequence shown here is derived from an EMBL/GenBank/DDBJ whole genome shotgun (WGS) entry which is preliminary data.</text>
</comment>
<reference evidence="2" key="1">
    <citation type="journal article" date="2023" name="Front. Plant Sci.">
        <title>Chromosomal-level genome assembly of Melastoma candidum provides insights into trichome evolution.</title>
        <authorList>
            <person name="Zhong Y."/>
            <person name="Wu W."/>
            <person name="Sun C."/>
            <person name="Zou P."/>
            <person name="Liu Y."/>
            <person name="Dai S."/>
            <person name="Zhou R."/>
        </authorList>
    </citation>
    <scope>NUCLEOTIDE SEQUENCE [LARGE SCALE GENOMIC DNA]</scope>
</reference>
<keyword evidence="2" id="KW-1185">Reference proteome</keyword>
<name>A0ACB9P1T0_9MYRT</name>
<gene>
    <name evidence="1" type="ORF">MLD38_027029</name>
</gene>
<evidence type="ECO:0000313" key="2">
    <source>
        <dbReference type="Proteomes" id="UP001057402"/>
    </source>
</evidence>
<dbReference type="Proteomes" id="UP001057402">
    <property type="component" value="Chromosome 7"/>
</dbReference>
<evidence type="ECO:0000313" key="1">
    <source>
        <dbReference type="EMBL" id="KAI4342393.1"/>
    </source>
</evidence>
<proteinExistence type="predicted"/>
<dbReference type="EMBL" id="CM042886">
    <property type="protein sequence ID" value="KAI4342393.1"/>
    <property type="molecule type" value="Genomic_DNA"/>
</dbReference>
<organism evidence="1 2">
    <name type="scientific">Melastoma candidum</name>
    <dbReference type="NCBI Taxonomy" id="119954"/>
    <lineage>
        <taxon>Eukaryota</taxon>
        <taxon>Viridiplantae</taxon>
        <taxon>Streptophyta</taxon>
        <taxon>Embryophyta</taxon>
        <taxon>Tracheophyta</taxon>
        <taxon>Spermatophyta</taxon>
        <taxon>Magnoliopsida</taxon>
        <taxon>eudicotyledons</taxon>
        <taxon>Gunneridae</taxon>
        <taxon>Pentapetalae</taxon>
        <taxon>rosids</taxon>
        <taxon>malvids</taxon>
        <taxon>Myrtales</taxon>
        <taxon>Melastomataceae</taxon>
        <taxon>Melastomatoideae</taxon>
        <taxon>Melastomateae</taxon>
        <taxon>Melastoma</taxon>
    </lineage>
</organism>